<dbReference type="Proteomes" id="UP000830671">
    <property type="component" value="Chromosome 4"/>
</dbReference>
<dbReference type="GeneID" id="73342468"/>
<dbReference type="RefSeq" id="XP_049144601.1">
    <property type="nucleotide sequence ID" value="XM_049287458.1"/>
</dbReference>
<evidence type="ECO:0000256" key="1">
    <source>
        <dbReference type="SAM" id="MobiDB-lite"/>
    </source>
</evidence>
<organism evidence="2 3">
    <name type="scientific">Colletotrichum lupini</name>
    <dbReference type="NCBI Taxonomy" id="145971"/>
    <lineage>
        <taxon>Eukaryota</taxon>
        <taxon>Fungi</taxon>
        <taxon>Dikarya</taxon>
        <taxon>Ascomycota</taxon>
        <taxon>Pezizomycotina</taxon>
        <taxon>Sordariomycetes</taxon>
        <taxon>Hypocreomycetidae</taxon>
        <taxon>Glomerellales</taxon>
        <taxon>Glomerellaceae</taxon>
        <taxon>Colletotrichum</taxon>
        <taxon>Colletotrichum acutatum species complex</taxon>
    </lineage>
</organism>
<feature type="compositionally biased region" description="Polar residues" evidence="1">
    <location>
        <begin position="308"/>
        <end position="320"/>
    </location>
</feature>
<accession>A0A9Q8SSV7</accession>
<reference evidence="2" key="1">
    <citation type="journal article" date="2021" name="Mol. Plant Microbe Interact.">
        <title>Complete Genome Sequence of the Plant-Pathogenic Fungus Colletotrichum lupini.</title>
        <authorList>
            <person name="Baroncelli R."/>
            <person name="Pensec F."/>
            <person name="Da Lio D."/>
            <person name="Boufleur T."/>
            <person name="Vicente I."/>
            <person name="Sarrocco S."/>
            <person name="Picot A."/>
            <person name="Baraldi E."/>
            <person name="Sukno S."/>
            <person name="Thon M."/>
            <person name="Le Floch G."/>
        </authorList>
    </citation>
    <scope>NUCLEOTIDE SEQUENCE</scope>
    <source>
        <strain evidence="2">IMI 504893</strain>
    </source>
</reference>
<protein>
    <submittedName>
        <fullName evidence="2">Uncharacterized protein</fullName>
    </submittedName>
</protein>
<dbReference type="AlphaFoldDB" id="A0A9Q8SSV7"/>
<dbReference type="KEGG" id="clup:CLUP02_08469"/>
<proteinExistence type="predicted"/>
<keyword evidence="3" id="KW-1185">Reference proteome</keyword>
<evidence type="ECO:0000313" key="3">
    <source>
        <dbReference type="Proteomes" id="UP000830671"/>
    </source>
</evidence>
<gene>
    <name evidence="2" type="ORF">CLUP02_08469</name>
</gene>
<dbReference type="EMBL" id="CP019476">
    <property type="protein sequence ID" value="UQC82979.1"/>
    <property type="molecule type" value="Genomic_DNA"/>
</dbReference>
<sequence length="328" mass="36568">MFTVLQRNERKQQNRGFGGQMRRYLEARDEMGWASATASTGDQDTLFCKRTETRGNLILATPHNAKKFICQYPSLYDRKGRIYYLHRAQLTAQFDFMTSKKWPLAENSALSKFVPTSNRQDHSNWGSLNRGIAFFSSAGAEETRVFEAELLKPQRAHPAHATEYIPSPLSFATPKHHLPVGPPKAALFSAETLASDQVGEVRICLGEEGLGNKRRGMFGDDRARGRMGCLVWLNSFFRKCTVFPSLRNASAWRMFGLGLGSRSTVQPICARDPGLPDKELHSEESIHPQLASGRLGNHDERYARTPSYRSSNLATTSGTSALVGKGNP</sequence>
<feature type="region of interest" description="Disordered" evidence="1">
    <location>
        <begin position="308"/>
        <end position="328"/>
    </location>
</feature>
<name>A0A9Q8SSV7_9PEZI</name>
<evidence type="ECO:0000313" key="2">
    <source>
        <dbReference type="EMBL" id="UQC82979.1"/>
    </source>
</evidence>